<dbReference type="GO" id="GO:0006302">
    <property type="term" value="P:double-strand break repair"/>
    <property type="evidence" value="ECO:0007669"/>
    <property type="project" value="TreeGrafter"/>
</dbReference>
<dbReference type="GO" id="GO:0006310">
    <property type="term" value="P:DNA recombination"/>
    <property type="evidence" value="ECO:0007669"/>
    <property type="project" value="TreeGrafter"/>
</dbReference>
<dbReference type="PANTHER" id="PTHR30580:SF0">
    <property type="entry name" value="PRIMOSOMAL PROTEIN N"/>
    <property type="match status" value="1"/>
</dbReference>
<evidence type="ECO:0000256" key="2">
    <source>
        <dbReference type="ARBA" id="ARBA00022840"/>
    </source>
</evidence>
<proteinExistence type="predicted"/>
<accession>A0A6J6HFL4</accession>
<dbReference type="InterPro" id="IPR042115">
    <property type="entry name" value="PriA_3primeBD_sf"/>
</dbReference>
<dbReference type="GO" id="GO:0003677">
    <property type="term" value="F:DNA binding"/>
    <property type="evidence" value="ECO:0007669"/>
    <property type="project" value="UniProtKB-KW"/>
</dbReference>
<dbReference type="InterPro" id="IPR027417">
    <property type="entry name" value="P-loop_NTPase"/>
</dbReference>
<name>A0A6J6HFL4_9ZZZZ</name>
<dbReference type="AlphaFoldDB" id="A0A6J6HFL4"/>
<feature type="domain" description="Primosomal protein N' 3' DNA-binding" evidence="4">
    <location>
        <begin position="9"/>
        <end position="107"/>
    </location>
</feature>
<protein>
    <submittedName>
        <fullName evidence="5">Unannotated protein</fullName>
    </submittedName>
</protein>
<dbReference type="GO" id="GO:0043138">
    <property type="term" value="F:3'-5' DNA helicase activity"/>
    <property type="evidence" value="ECO:0007669"/>
    <property type="project" value="TreeGrafter"/>
</dbReference>
<keyword evidence="1" id="KW-0547">Nucleotide-binding</keyword>
<keyword evidence="3" id="KW-0238">DNA-binding</keyword>
<dbReference type="Gene3D" id="3.40.1440.60">
    <property type="entry name" value="PriA, 3(prime) DNA-binding domain"/>
    <property type="match status" value="1"/>
</dbReference>
<keyword evidence="2" id="KW-0067">ATP-binding</keyword>
<dbReference type="EMBL" id="CAEZUR010000068">
    <property type="protein sequence ID" value="CAB4611780.1"/>
    <property type="molecule type" value="Genomic_DNA"/>
</dbReference>
<evidence type="ECO:0000256" key="3">
    <source>
        <dbReference type="ARBA" id="ARBA00023125"/>
    </source>
</evidence>
<dbReference type="GO" id="GO:0005524">
    <property type="term" value="F:ATP binding"/>
    <property type="evidence" value="ECO:0007669"/>
    <property type="project" value="UniProtKB-KW"/>
</dbReference>
<dbReference type="Gene3D" id="3.40.50.300">
    <property type="entry name" value="P-loop containing nucleotide triphosphate hydrolases"/>
    <property type="match status" value="1"/>
</dbReference>
<organism evidence="5">
    <name type="scientific">freshwater metagenome</name>
    <dbReference type="NCBI Taxonomy" id="449393"/>
    <lineage>
        <taxon>unclassified sequences</taxon>
        <taxon>metagenomes</taxon>
        <taxon>ecological metagenomes</taxon>
    </lineage>
</organism>
<dbReference type="InterPro" id="IPR041222">
    <property type="entry name" value="PriA_3primeBD"/>
</dbReference>
<sequence length="620" mass="67658">MASEAFARVVFESPLPALNREFEYVVPAELLGLIQFGQRVKVQFAGQAKEGFVVGVSDNAQFTGKLAPIGSIVSEIPVLTENIYELLKAISERQCCSVGELLGNAIPKRAVRVEKKYDFQRKLHEPKKSEMRSAELVSAVANENNGLPKFIERICSIATDYLANDQSVIVCVPDFRDLTRIHEQLLERLPADQILLMDSNALASERYLSFLEQLTGRSRVVLGTRNAIYSPIASDAAIVVWDDGDQSHQDQQAPYLTTREIALLRQSLFEAPLHFLSHSRSAEIQRLVNIGYLSEVETNSWRPKVLVSDSKGLDGMSYKLIRRALENGPVLVQVAAPGNARSLYCAECSARSMCNNCNGPLWLNSKAQIVCRWCGQLNLDFHCTKCKSAKLRQGSAGATRWAEQLGKSFPGIPVREVTATQLNQTIADKPAIVVCTPGIEPVASGGYSGVALLDCAAQLNVDSLRAPEDALRSWFNALGFMRPGGEAVAVGVTPEVSSALTLGEIAKTVTAMLLEREQLGFPPAKRFLSATGSREVIDALNEFLAKECAVNVLGISQANTVSGDIDCRLVASFKYADGSHVAEVLRGFMGQLGSKQLRTNSKSGKNIRPLSVKFDDPRVI</sequence>
<evidence type="ECO:0000259" key="4">
    <source>
        <dbReference type="Pfam" id="PF17764"/>
    </source>
</evidence>
<gene>
    <name evidence="5" type="ORF">UFOPK1843_00879</name>
</gene>
<dbReference type="PANTHER" id="PTHR30580">
    <property type="entry name" value="PRIMOSOMAL PROTEIN N"/>
    <property type="match status" value="1"/>
</dbReference>
<reference evidence="5" key="1">
    <citation type="submission" date="2020-05" db="EMBL/GenBank/DDBJ databases">
        <authorList>
            <person name="Chiriac C."/>
            <person name="Salcher M."/>
            <person name="Ghai R."/>
            <person name="Kavagutti S V."/>
        </authorList>
    </citation>
    <scope>NUCLEOTIDE SEQUENCE</scope>
</reference>
<evidence type="ECO:0000256" key="1">
    <source>
        <dbReference type="ARBA" id="ARBA00022741"/>
    </source>
</evidence>
<evidence type="ECO:0000313" key="5">
    <source>
        <dbReference type="EMBL" id="CAB4611780.1"/>
    </source>
</evidence>
<dbReference type="GO" id="GO:0006270">
    <property type="term" value="P:DNA replication initiation"/>
    <property type="evidence" value="ECO:0007669"/>
    <property type="project" value="TreeGrafter"/>
</dbReference>
<dbReference type="Pfam" id="PF17764">
    <property type="entry name" value="PriA_3primeBD"/>
    <property type="match status" value="1"/>
</dbReference>